<keyword evidence="8" id="KW-0732">Signal</keyword>
<feature type="domain" description="Ig-like" evidence="9">
    <location>
        <begin position="1072"/>
        <end position="1156"/>
    </location>
</feature>
<dbReference type="InterPro" id="IPR013106">
    <property type="entry name" value="Ig_V-set"/>
</dbReference>
<keyword evidence="4 7" id="KW-0472">Membrane</keyword>
<dbReference type="InterPro" id="IPR003599">
    <property type="entry name" value="Ig_sub"/>
</dbReference>
<dbReference type="GO" id="GO:0005770">
    <property type="term" value="C:late endosome"/>
    <property type="evidence" value="ECO:0000318"/>
    <property type="project" value="GO_Central"/>
</dbReference>
<dbReference type="OMA" id="VTFNSQK"/>
<dbReference type="InterPro" id="IPR013151">
    <property type="entry name" value="Immunoglobulin_dom"/>
</dbReference>
<dbReference type="Bgee" id="ENSOANG00000012295">
    <property type="expression patterns" value="Expressed in liver and 6 other cell types or tissues"/>
</dbReference>
<dbReference type="KEGG" id="oaa:103167729"/>
<dbReference type="FunCoup" id="A0A6I8PI81">
    <property type="interactions" value="152"/>
</dbReference>
<evidence type="ECO:0000256" key="1">
    <source>
        <dbReference type="ARBA" id="ARBA00004167"/>
    </source>
</evidence>
<evidence type="ECO:0000256" key="5">
    <source>
        <dbReference type="ARBA" id="ARBA00023157"/>
    </source>
</evidence>
<reference evidence="10" key="3">
    <citation type="submission" date="2025-09" db="UniProtKB">
        <authorList>
            <consortium name="Ensembl"/>
        </authorList>
    </citation>
    <scope>IDENTIFICATION</scope>
    <source>
        <strain evidence="10">Glennie</strain>
    </source>
</reference>
<feature type="signal peptide" evidence="8">
    <location>
        <begin position="1"/>
        <end position="15"/>
    </location>
</feature>
<reference evidence="10" key="2">
    <citation type="submission" date="2025-08" db="UniProtKB">
        <authorList>
            <consortium name="Ensembl"/>
        </authorList>
    </citation>
    <scope>IDENTIFICATION</scope>
    <source>
        <strain evidence="10">Glennie</strain>
    </source>
</reference>
<dbReference type="GeneID" id="103167729"/>
<sequence>MLFLLLFCLISCVSPDLGSWGVTCPRQLQAVQGSCLVIPCSFTFPSNINIPDSGITLIWYHGYTSANPLVVYHSTQPELVDGRFRGRAFLQGDVKKQTCTLLLRDLTPADDGLYNFRFEISEGNRWSDMQGSAVTVTEHPDPPVIASMTELREDTKTIFNCSTKYGCPEGIVLSWQGQDPARSETVQLEKDGISQGLSLQVDLSWKDHGRRLTCHLSVGQQQVQGEITLKVKYAPKKVSVTIDPSRRNIHLGDLVSLTCAVSSSQPDATVFRWFKDGAPYPGTRSVLSLPSASRKDYGLYYCEAENPMGKGVAAPVTLYIFSAEIQVSPANEIREGQRVTLTCSVPEAARQEIHYAWYKNNIWIKEGTAQTLTFHEASSADTGFYFCKVQNDKGREQSPPISLLVTYPPRMPVLTSFLETQQGRLAIIHCTVDSQPPAALTLQRDGHVMATTSSYAAPSQRLSITSTRNSLRLEIRGLEAEDGGEYCCVATNSLGNASTAYHFRANTARVLIYPALEVQEGQEVTLSCIATQSIQPDVRYTWYRNGVPLQDRTDSTTVTFQSVTSANAGAYHCRVWDSQGTDSTSPAVPLTVLYSPRQPLLTFFLEAEIRSVLLLCTVDSLPEAELTLLRWDRPVASSAQCGGCCSRICATASPNALRLEIRDVVLEDEGNYTCMASNSYGNATASVTFTAQTVWLVISPSATLMEGQEANLSCQVHRAAGATPTNFTWYRNGAPWARGLEDVMSLGPVVGTDSALYACSIDSEAGSRRSNPLALHVLYPPKPPHFIAFLDTAEGRMAVFFCSVDSSPPAELTLAHGEKLLTSSSQARTSGAGRLRAQASPNTLRVELGELGLGDAGTYHCTASNALGTASSALLFHVHAALVIVSPPAEIQEGMSVSLTCQVVGQPPEEAVYHWFKNSQPLLEASDPVLSFPAISAADSGSYHCQAQVPGGASRLSPSASLHVSYPPRQLKLTTLLEAEAGRLGLLFCTVDSDPEAVLTLQRGDQLVASSLLKGGGPGLSTQGGSRIHSTWSPNSLRVEILDLVLEDEGNYTCVASNLYGNATASVNFIAQTVFVQIFPSPDVHEGQAVNLTCIIAGGSYWAVNYTWYRGGIWHSEGPRASSLLLPNVTRDDAAPYSCSVSTPRGPRFSPPSMLTIMYPPRAMRLTSFLEIHDGQLAVLSCTVDSLPQSELVLTRAGVLLAASSQGGEPIPRIHTSSSHNALRLEVQILQPEDEGLYVCSASNGLGQTNASTELQVEATRVAISPSPEVLEGTSVTLTCEDVTPVHPSTVYTWYHNAHWLQEGPASSLLLRRTTRAQAGAYSCTVHDVRGSRGARPAALRILYAPRDVALAFFLETRMEQVTVIQCTVDSEPQAELTLYRDREPVASSHGTPGEQEGRGHIFYTHNALRLELLDVRLEDMGPYICLARNAYGTANSSGHLLQEGVRVQMEPTGDICEGDLVKLSCLLVHPTLDKVANYTWFWNGRWLREGPEPGLTFPRVSRTHAGAYHCQAEGSAGRTTSRPVNLHVLYAPQTPTVTSFLDPESGQRGILHCSTDSEPQADLTLYCRGQPVASTHQSTLPAPRVQVFPSHNALRVEVWDMRPGDQGEYVCSAINALGTANASTYFGVRVLDHLRLYHQLMWFFVVLAGSLLLLLGLGAFKIWRRTRLVYRLKMDENSVELSDRDNPIQVDDTMAEN</sequence>
<dbReference type="InterPro" id="IPR013098">
    <property type="entry name" value="Ig_I-set"/>
</dbReference>
<organism evidence="10 11">
    <name type="scientific">Ornithorhynchus anatinus</name>
    <name type="common">Duckbill platypus</name>
    <dbReference type="NCBI Taxonomy" id="9258"/>
    <lineage>
        <taxon>Eukaryota</taxon>
        <taxon>Metazoa</taxon>
        <taxon>Chordata</taxon>
        <taxon>Craniata</taxon>
        <taxon>Vertebrata</taxon>
        <taxon>Euteleostomi</taxon>
        <taxon>Mammalia</taxon>
        <taxon>Monotremata</taxon>
        <taxon>Ornithorhynchidae</taxon>
        <taxon>Ornithorhynchus</taxon>
    </lineage>
</organism>
<dbReference type="Pfam" id="PF08205">
    <property type="entry name" value="C2-set_2"/>
    <property type="match status" value="1"/>
</dbReference>
<dbReference type="OrthoDB" id="10039395at2759"/>
<dbReference type="GO" id="GO:0046790">
    <property type="term" value="F:virion binding"/>
    <property type="evidence" value="ECO:0000318"/>
    <property type="project" value="GO_Central"/>
</dbReference>
<dbReference type="InterPro" id="IPR036179">
    <property type="entry name" value="Ig-like_dom_sf"/>
</dbReference>
<evidence type="ECO:0000256" key="6">
    <source>
        <dbReference type="ARBA" id="ARBA00023319"/>
    </source>
</evidence>
<dbReference type="InterPro" id="IPR013783">
    <property type="entry name" value="Ig-like_fold"/>
</dbReference>
<feature type="domain" description="Ig-like" evidence="9">
    <location>
        <begin position="1260"/>
        <end position="1341"/>
    </location>
</feature>
<accession>A0A6I8PI81</accession>
<dbReference type="GeneTree" id="ENSGT01150000286907"/>
<dbReference type="Gene3D" id="2.60.40.10">
    <property type="entry name" value="Immunoglobulins"/>
    <property type="match status" value="17"/>
</dbReference>
<evidence type="ECO:0000256" key="4">
    <source>
        <dbReference type="ARBA" id="ARBA00023136"/>
    </source>
</evidence>
<evidence type="ECO:0000313" key="11">
    <source>
        <dbReference type="Proteomes" id="UP000002279"/>
    </source>
</evidence>
<dbReference type="SMART" id="SM00408">
    <property type="entry name" value="IGc2"/>
    <property type="match status" value="15"/>
</dbReference>
<dbReference type="CTD" id="6614"/>
<dbReference type="RefSeq" id="XP_028902399.1">
    <property type="nucleotide sequence ID" value="XM_029046566.2"/>
</dbReference>
<feature type="chain" id="PRO_5026187886" evidence="8">
    <location>
        <begin position="16"/>
        <end position="1698"/>
    </location>
</feature>
<dbReference type="CDD" id="cd00096">
    <property type="entry name" value="Ig"/>
    <property type="match status" value="1"/>
</dbReference>
<dbReference type="InParanoid" id="A0A6I8PI81"/>
<dbReference type="SMART" id="SM00409">
    <property type="entry name" value="IG"/>
    <property type="match status" value="17"/>
</dbReference>
<keyword evidence="5" id="KW-1015">Disulfide bond</keyword>
<feature type="domain" description="Ig-like" evidence="9">
    <location>
        <begin position="1423"/>
        <end position="1526"/>
    </location>
</feature>
<dbReference type="InterPro" id="IPR013162">
    <property type="entry name" value="CD80_C2-set"/>
</dbReference>
<evidence type="ECO:0000256" key="8">
    <source>
        <dbReference type="SAM" id="SignalP"/>
    </source>
</evidence>
<keyword evidence="11" id="KW-1185">Reference proteome</keyword>
<dbReference type="Pfam" id="PF00047">
    <property type="entry name" value="ig"/>
    <property type="match status" value="1"/>
</dbReference>
<dbReference type="Proteomes" id="UP000002279">
    <property type="component" value="Chromosome 18"/>
</dbReference>
<feature type="domain" description="Ig-like" evidence="9">
    <location>
        <begin position="968"/>
        <end position="1068"/>
    </location>
</feature>
<dbReference type="GO" id="GO:0005769">
    <property type="term" value="C:early endosome"/>
    <property type="evidence" value="ECO:0000318"/>
    <property type="project" value="GO_Central"/>
</dbReference>
<feature type="domain" description="Ig-like" evidence="9">
    <location>
        <begin position="599"/>
        <end position="690"/>
    </location>
</feature>
<feature type="domain" description="Ig-like" evidence="9">
    <location>
        <begin position="323"/>
        <end position="402"/>
    </location>
</feature>
<dbReference type="PANTHER" id="PTHR47243">
    <property type="entry name" value="SIALOADHESIN"/>
    <property type="match status" value="1"/>
</dbReference>
<feature type="domain" description="Ig-like" evidence="9">
    <location>
        <begin position="409"/>
        <end position="504"/>
    </location>
</feature>
<dbReference type="PROSITE" id="PS50835">
    <property type="entry name" value="IG_LIKE"/>
    <property type="match status" value="14"/>
</dbReference>
<feature type="domain" description="Ig-like" evidence="9">
    <location>
        <begin position="508"/>
        <end position="591"/>
    </location>
</feature>
<evidence type="ECO:0000256" key="2">
    <source>
        <dbReference type="ARBA" id="ARBA00022692"/>
    </source>
</evidence>
<protein>
    <submittedName>
        <fullName evidence="10">Sialic acid binding Ig like lectin 1</fullName>
    </submittedName>
</protein>
<dbReference type="SUPFAM" id="SSF48726">
    <property type="entry name" value="Immunoglobulin"/>
    <property type="match status" value="14"/>
</dbReference>
<proteinExistence type="predicted"/>
<dbReference type="FunFam" id="2.60.40.10:FF:000921">
    <property type="entry name" value="sialoadhesin isoform X1"/>
    <property type="match status" value="3"/>
</dbReference>
<evidence type="ECO:0000256" key="3">
    <source>
        <dbReference type="ARBA" id="ARBA00022989"/>
    </source>
</evidence>
<dbReference type="PRINTS" id="PR01832">
    <property type="entry name" value="VEGFRECEPTOR"/>
</dbReference>
<dbReference type="Pfam" id="PF07686">
    <property type="entry name" value="V-set"/>
    <property type="match status" value="1"/>
</dbReference>
<keyword evidence="3 7" id="KW-1133">Transmembrane helix</keyword>
<dbReference type="PANTHER" id="PTHR47243:SF1">
    <property type="entry name" value="SIALOADHESIN"/>
    <property type="match status" value="1"/>
</dbReference>
<dbReference type="GO" id="GO:0005886">
    <property type="term" value="C:plasma membrane"/>
    <property type="evidence" value="ECO:0000318"/>
    <property type="project" value="GO_Central"/>
</dbReference>
<evidence type="ECO:0000313" key="10">
    <source>
        <dbReference type="Ensembl" id="ENSOANP00000052337.1"/>
    </source>
</evidence>
<keyword evidence="6" id="KW-0393">Immunoglobulin domain</keyword>
<gene>
    <name evidence="10" type="primary">SIGLEC1</name>
</gene>
<evidence type="ECO:0000256" key="7">
    <source>
        <dbReference type="SAM" id="Phobius"/>
    </source>
</evidence>
<feature type="domain" description="Ig-like" evidence="9">
    <location>
        <begin position="1536"/>
        <end position="1630"/>
    </location>
</feature>
<feature type="domain" description="Ig-like" evidence="9">
    <location>
        <begin position="235"/>
        <end position="319"/>
    </location>
</feature>
<dbReference type="InterPro" id="IPR003598">
    <property type="entry name" value="Ig_sub2"/>
</dbReference>
<keyword evidence="2 7" id="KW-0812">Transmembrane</keyword>
<feature type="domain" description="Ig-like" evidence="9">
    <location>
        <begin position="784"/>
        <end position="876"/>
    </location>
</feature>
<reference evidence="10 11" key="1">
    <citation type="journal article" date="2008" name="Nature">
        <title>Genome analysis of the platypus reveals unique signatures of evolution.</title>
        <authorList>
            <person name="Warren W.C."/>
            <person name="Hillier L.W."/>
            <person name="Marshall Graves J.A."/>
            <person name="Birney E."/>
            <person name="Ponting C.P."/>
            <person name="Grutzner F."/>
            <person name="Belov K."/>
            <person name="Miller W."/>
            <person name="Clarke L."/>
            <person name="Chinwalla A.T."/>
            <person name="Yang S.P."/>
            <person name="Heger A."/>
            <person name="Locke D.P."/>
            <person name="Miethke P."/>
            <person name="Waters P.D."/>
            <person name="Veyrunes F."/>
            <person name="Fulton L."/>
            <person name="Fulton B."/>
            <person name="Graves T."/>
            <person name="Wallis J."/>
            <person name="Puente X.S."/>
            <person name="Lopez-Otin C."/>
            <person name="Ordonez G.R."/>
            <person name="Eichler E.E."/>
            <person name="Chen L."/>
            <person name="Cheng Z."/>
            <person name="Deakin J.E."/>
            <person name="Alsop A."/>
            <person name="Thompson K."/>
            <person name="Kirby P."/>
            <person name="Papenfuss A.T."/>
            <person name="Wakefield M.J."/>
            <person name="Olender T."/>
            <person name="Lancet D."/>
            <person name="Huttley G.A."/>
            <person name="Smit A.F."/>
            <person name="Pask A."/>
            <person name="Temple-Smith P."/>
            <person name="Batzer M.A."/>
            <person name="Walker J.A."/>
            <person name="Konkel M.K."/>
            <person name="Harris R.S."/>
            <person name="Whittington C.M."/>
            <person name="Wong E.S."/>
            <person name="Gemmell N.J."/>
            <person name="Buschiazzo E."/>
            <person name="Vargas Jentzsch I.M."/>
            <person name="Merkel A."/>
            <person name="Schmitz J."/>
            <person name="Zemann A."/>
            <person name="Churakov G."/>
            <person name="Kriegs J.O."/>
            <person name="Brosius J."/>
            <person name="Murchison E.P."/>
            <person name="Sachidanandam R."/>
            <person name="Smith C."/>
            <person name="Hannon G.J."/>
            <person name="Tsend-Ayush E."/>
            <person name="McMillan D."/>
            <person name="Attenborough R."/>
            <person name="Rens W."/>
            <person name="Ferguson-Smith M."/>
            <person name="Lefevre C.M."/>
            <person name="Sharp J.A."/>
            <person name="Nicholas K.R."/>
            <person name="Ray D.A."/>
            <person name="Kube M."/>
            <person name="Reinhardt R."/>
            <person name="Pringle T.H."/>
            <person name="Taylor J."/>
            <person name="Jones R.C."/>
            <person name="Nixon B."/>
            <person name="Dacheux J.L."/>
            <person name="Niwa H."/>
            <person name="Sekita Y."/>
            <person name="Huang X."/>
            <person name="Stark A."/>
            <person name="Kheradpour P."/>
            <person name="Kellis M."/>
            <person name="Flicek P."/>
            <person name="Chen Y."/>
            <person name="Webber C."/>
            <person name="Hardison R."/>
            <person name="Nelson J."/>
            <person name="Hallsworth-Pepin K."/>
            <person name="Delehaunty K."/>
            <person name="Markovic C."/>
            <person name="Minx P."/>
            <person name="Feng Y."/>
            <person name="Kremitzki C."/>
            <person name="Mitreva M."/>
            <person name="Glasscock J."/>
            <person name="Wylie T."/>
            <person name="Wohldmann P."/>
            <person name="Thiru P."/>
            <person name="Nhan M.N."/>
            <person name="Pohl C.S."/>
            <person name="Smith S.M."/>
            <person name="Hou S."/>
            <person name="Nefedov M."/>
            <person name="de Jong P.J."/>
            <person name="Renfree M.B."/>
            <person name="Mardis E.R."/>
            <person name="Wilson R.K."/>
        </authorList>
    </citation>
    <scope>NUCLEOTIDE SEQUENCE [LARGE SCALE GENOMIC DNA]</scope>
    <source>
        <strain evidence="10 11">Glennie</strain>
    </source>
</reference>
<dbReference type="InterPro" id="IPR007110">
    <property type="entry name" value="Ig-like_dom"/>
</dbReference>
<comment type="subcellular location">
    <subcellularLocation>
        <location evidence="1">Membrane</location>
        <topology evidence="1">Single-pass membrane protein</topology>
    </subcellularLocation>
</comment>
<evidence type="ECO:0000259" key="9">
    <source>
        <dbReference type="PROSITE" id="PS50835"/>
    </source>
</evidence>
<feature type="domain" description="Ig-like" evidence="9">
    <location>
        <begin position="692"/>
        <end position="774"/>
    </location>
</feature>
<dbReference type="GO" id="GO:0075512">
    <property type="term" value="P:clathrin-dependent endocytosis of virus by host cell"/>
    <property type="evidence" value="ECO:0000318"/>
    <property type="project" value="GO_Central"/>
</dbReference>
<dbReference type="Pfam" id="PF13895">
    <property type="entry name" value="Ig_2"/>
    <property type="match status" value="7"/>
</dbReference>
<feature type="domain" description="Ig-like" evidence="9">
    <location>
        <begin position="1161"/>
        <end position="1258"/>
    </location>
</feature>
<dbReference type="Pfam" id="PF07679">
    <property type="entry name" value="I-set"/>
    <property type="match status" value="6"/>
</dbReference>
<dbReference type="Ensembl" id="ENSOANT00000072017.1">
    <property type="protein sequence ID" value="ENSOANP00000052337.1"/>
    <property type="gene ID" value="ENSOANG00000012295.4"/>
</dbReference>
<feature type="transmembrane region" description="Helical" evidence="7">
    <location>
        <begin position="1641"/>
        <end position="1664"/>
    </location>
</feature>
<feature type="domain" description="Ig-like" evidence="9">
    <location>
        <begin position="880"/>
        <end position="963"/>
    </location>
</feature>
<name>A0A6I8PI81_ORNAN</name>